<accession>A0A1W4XGH4</accession>
<evidence type="ECO:0000256" key="6">
    <source>
        <dbReference type="ARBA" id="ARBA00023242"/>
    </source>
</evidence>
<keyword evidence="5 7" id="KW-0234">DNA repair</keyword>
<organism evidence="10 11">
    <name type="scientific">Agrilus planipennis</name>
    <name type="common">Emerald ash borer</name>
    <name type="synonym">Agrilus marcopoli</name>
    <dbReference type="NCBI Taxonomy" id="224129"/>
    <lineage>
        <taxon>Eukaryota</taxon>
        <taxon>Metazoa</taxon>
        <taxon>Ecdysozoa</taxon>
        <taxon>Arthropoda</taxon>
        <taxon>Hexapoda</taxon>
        <taxon>Insecta</taxon>
        <taxon>Pterygota</taxon>
        <taxon>Neoptera</taxon>
        <taxon>Endopterygota</taxon>
        <taxon>Coleoptera</taxon>
        <taxon>Polyphaga</taxon>
        <taxon>Elateriformia</taxon>
        <taxon>Buprestoidea</taxon>
        <taxon>Buprestidae</taxon>
        <taxon>Agrilinae</taxon>
        <taxon>Agrilus</taxon>
    </lineage>
</organism>
<dbReference type="STRING" id="224129.A0A1W4XGH4"/>
<keyword evidence="6 7" id="KW-0539">Nucleus</keyword>
<dbReference type="GO" id="GO:0006310">
    <property type="term" value="P:DNA recombination"/>
    <property type="evidence" value="ECO:0007669"/>
    <property type="project" value="UniProtKB-UniRule"/>
</dbReference>
<comment type="subunit">
    <text evidence="7">Component of the SMC5-SMC6 complex.</text>
</comment>
<gene>
    <name evidence="11 12" type="primary">LOC108741230</name>
</gene>
<reference evidence="11 12" key="1">
    <citation type="submission" date="2025-04" db="UniProtKB">
        <authorList>
            <consortium name="RefSeq"/>
        </authorList>
    </citation>
    <scope>IDENTIFICATION</scope>
    <source>
        <tissue evidence="11 12">Entire body</tissue>
    </source>
</reference>
<keyword evidence="10" id="KW-1185">Reference proteome</keyword>
<dbReference type="GO" id="GO:0006281">
    <property type="term" value="P:DNA repair"/>
    <property type="evidence" value="ECO:0007669"/>
    <property type="project" value="UniProtKB-UniRule"/>
</dbReference>
<dbReference type="Pfam" id="PF08743">
    <property type="entry name" value="Nse4_C"/>
    <property type="match status" value="1"/>
</dbReference>
<dbReference type="PANTHER" id="PTHR16140">
    <property type="entry name" value="NON-STRUCTURAL MAINTENANCE OF CHROMOSOMES ELEMENT 4"/>
    <property type="match status" value="1"/>
</dbReference>
<evidence type="ECO:0000313" key="12">
    <source>
        <dbReference type="RefSeq" id="XP_025831820.1"/>
    </source>
</evidence>
<evidence type="ECO:0000256" key="8">
    <source>
        <dbReference type="SAM" id="MobiDB-lite"/>
    </source>
</evidence>
<dbReference type="AlphaFoldDB" id="A0A1W4XGH4"/>
<comment type="function">
    <text evidence="7">Component of the SMC5-SMC6 complex, that promotes sister chromatid alignment after DNA damage and facilitates double-stranded DNA breaks (DSBs) repair via homologous recombination between sister chromatids.</text>
</comment>
<evidence type="ECO:0000256" key="1">
    <source>
        <dbReference type="ARBA" id="ARBA00004123"/>
    </source>
</evidence>
<evidence type="ECO:0000313" key="10">
    <source>
        <dbReference type="Proteomes" id="UP000192223"/>
    </source>
</evidence>
<evidence type="ECO:0000256" key="4">
    <source>
        <dbReference type="ARBA" id="ARBA00023172"/>
    </source>
</evidence>
<dbReference type="InterPro" id="IPR014854">
    <property type="entry name" value="Nse4_C"/>
</dbReference>
<comment type="subcellular location">
    <subcellularLocation>
        <location evidence="1 7">Nucleus</location>
    </subcellularLocation>
</comment>
<feature type="domain" description="Non-structural maintenance of chromosome element 4 C-terminal" evidence="9">
    <location>
        <begin position="220"/>
        <end position="306"/>
    </location>
</feature>
<dbReference type="RefSeq" id="XP_025831820.1">
    <property type="nucleotide sequence ID" value="XM_025976035.1"/>
</dbReference>
<dbReference type="GO" id="GO:0030915">
    <property type="term" value="C:Smc5-Smc6 complex"/>
    <property type="evidence" value="ECO:0007669"/>
    <property type="project" value="UniProtKB-UniRule"/>
</dbReference>
<dbReference type="InterPro" id="IPR027786">
    <property type="entry name" value="Nse4/EID"/>
</dbReference>
<dbReference type="KEGG" id="apln:108741230"/>
<evidence type="ECO:0000256" key="2">
    <source>
        <dbReference type="ARBA" id="ARBA00008997"/>
    </source>
</evidence>
<sequence>MEVDSVPSTSNVKDAGAPSTSKRSPNTNHKESYRLLLNRVNDLQESEDKGIRAALELGSILEEVDILENENTTAGVRDADETMLDSMVLSSASDYLVKCVKAVDLQTLTYHPAEFSTKLMNRLKGDNDFEPEKLFKLLNVANNLIPQLPQLSFLHGTFDPNVMPEPKQKKIVQRQAPEKLEKKKLQQVKTIDKEEDNINETINVLESFLKREYEENRQTPIKYFNFVIDSESFERTIENMFYFSFLLRDGKASLEIDNDGIPVVAPKSKRDLDEFRKKGGVNTQMISSMDIEQWQVKEKIINIKPPIPKRGSEKEI</sequence>
<dbReference type="GO" id="GO:0005634">
    <property type="term" value="C:nucleus"/>
    <property type="evidence" value="ECO:0007669"/>
    <property type="project" value="UniProtKB-SubCell"/>
</dbReference>
<keyword evidence="3 7" id="KW-0227">DNA damage</keyword>
<evidence type="ECO:0000313" key="11">
    <source>
        <dbReference type="RefSeq" id="XP_018331450.1"/>
    </source>
</evidence>
<dbReference type="OrthoDB" id="2133758at2759"/>
<comment type="similarity">
    <text evidence="2 7">Belongs to the NSE4 family.</text>
</comment>
<evidence type="ECO:0000256" key="7">
    <source>
        <dbReference type="RuleBase" id="RU365071"/>
    </source>
</evidence>
<name>A0A1W4XGH4_AGRPL</name>
<dbReference type="Proteomes" id="UP000192223">
    <property type="component" value="Unplaced"/>
</dbReference>
<feature type="compositionally biased region" description="Polar residues" evidence="8">
    <location>
        <begin position="1"/>
        <end position="27"/>
    </location>
</feature>
<evidence type="ECO:0000256" key="3">
    <source>
        <dbReference type="ARBA" id="ARBA00022763"/>
    </source>
</evidence>
<keyword evidence="4 7" id="KW-0233">DNA recombination</keyword>
<dbReference type="PANTHER" id="PTHR16140:SF0">
    <property type="entry name" value="NON-STRUCTURAL MAINTENANCE OF CHROMOSOMES ELEMENT 4"/>
    <property type="match status" value="1"/>
</dbReference>
<evidence type="ECO:0000259" key="9">
    <source>
        <dbReference type="Pfam" id="PF08743"/>
    </source>
</evidence>
<feature type="region of interest" description="Disordered" evidence="8">
    <location>
        <begin position="1"/>
        <end position="32"/>
    </location>
</feature>
<proteinExistence type="inferred from homology"/>
<protein>
    <recommendedName>
        <fullName evidence="7">Non-structural maintenance of chromosomes element 4</fullName>
    </recommendedName>
</protein>
<dbReference type="RefSeq" id="XP_018331450.1">
    <property type="nucleotide sequence ID" value="XM_018475948.1"/>
</dbReference>
<dbReference type="GeneID" id="108741230"/>
<evidence type="ECO:0000256" key="5">
    <source>
        <dbReference type="ARBA" id="ARBA00023204"/>
    </source>
</evidence>